<name>A0A2X3INX7_KLEPN</name>
<proteinExistence type="predicted"/>
<evidence type="ECO:0000313" key="1">
    <source>
        <dbReference type="EMBL" id="SQC88696.1"/>
    </source>
</evidence>
<dbReference type="AlphaFoldDB" id="A0A2X3INX7"/>
<sequence>MADKGGALDLVRVERIKQILRHGGVGHLWRPRRQTVVAHIDLHNIVVGDQVAGEDAQVVQAAKQTVDQHDRGVVVRILCRLRSAI</sequence>
<reference evidence="1 2" key="1">
    <citation type="submission" date="2018-06" db="EMBL/GenBank/DDBJ databases">
        <authorList>
            <consortium name="Pathogen Informatics"/>
            <person name="Doyle S."/>
        </authorList>
    </citation>
    <scope>NUCLEOTIDE SEQUENCE [LARGE SCALE GENOMIC DNA]</scope>
    <source>
        <strain evidence="1 2">NCTC9645</strain>
    </source>
</reference>
<dbReference type="EMBL" id="UASO01000012">
    <property type="protein sequence ID" value="SQC88696.1"/>
    <property type="molecule type" value="Genomic_DNA"/>
</dbReference>
<gene>
    <name evidence="1" type="ORF">NCTC9645_06854</name>
</gene>
<evidence type="ECO:0000313" key="2">
    <source>
        <dbReference type="Proteomes" id="UP000250675"/>
    </source>
</evidence>
<organism evidence="1 2">
    <name type="scientific">Klebsiella pneumoniae</name>
    <dbReference type="NCBI Taxonomy" id="573"/>
    <lineage>
        <taxon>Bacteria</taxon>
        <taxon>Pseudomonadati</taxon>
        <taxon>Pseudomonadota</taxon>
        <taxon>Gammaproteobacteria</taxon>
        <taxon>Enterobacterales</taxon>
        <taxon>Enterobacteriaceae</taxon>
        <taxon>Klebsiella/Raoultella group</taxon>
        <taxon>Klebsiella</taxon>
        <taxon>Klebsiella pneumoniae complex</taxon>
    </lineage>
</organism>
<protein>
    <submittedName>
        <fullName evidence="1">Uncharacterized protein</fullName>
    </submittedName>
</protein>
<dbReference type="Proteomes" id="UP000250675">
    <property type="component" value="Unassembled WGS sequence"/>
</dbReference>
<accession>A0A2X3INX7</accession>